<evidence type="ECO:0000313" key="5">
    <source>
        <dbReference type="Proteomes" id="UP001501692"/>
    </source>
</evidence>
<organism evidence="4 5">
    <name type="scientific">Algibacter aquimarinus</name>
    <dbReference type="NCBI Taxonomy" id="1136748"/>
    <lineage>
        <taxon>Bacteria</taxon>
        <taxon>Pseudomonadati</taxon>
        <taxon>Bacteroidota</taxon>
        <taxon>Flavobacteriia</taxon>
        <taxon>Flavobacteriales</taxon>
        <taxon>Flavobacteriaceae</taxon>
        <taxon>Algibacter</taxon>
    </lineage>
</organism>
<dbReference type="InterPro" id="IPR031414">
    <property type="entry name" value="Ribosomal_bTHX"/>
</dbReference>
<evidence type="ECO:0000256" key="3">
    <source>
        <dbReference type="ARBA" id="ARBA00023274"/>
    </source>
</evidence>
<dbReference type="Pfam" id="PF17070">
    <property type="entry name" value="Thx"/>
    <property type="match status" value="1"/>
</dbReference>
<keyword evidence="5" id="KW-1185">Reference proteome</keyword>
<dbReference type="EMBL" id="BAABJK010000002">
    <property type="protein sequence ID" value="GAA4959702.1"/>
    <property type="molecule type" value="Genomic_DNA"/>
</dbReference>
<evidence type="ECO:0008006" key="6">
    <source>
        <dbReference type="Google" id="ProtNLM"/>
    </source>
</evidence>
<dbReference type="NCBIfam" id="TIGR04560">
    <property type="entry name" value="ribo_THX"/>
    <property type="match status" value="1"/>
</dbReference>
<dbReference type="Proteomes" id="UP001501692">
    <property type="component" value="Unassembled WGS sequence"/>
</dbReference>
<name>A0ABP9H232_9FLAO</name>
<accession>A0ABP9H232</accession>
<keyword evidence="3" id="KW-0687">Ribonucleoprotein</keyword>
<evidence type="ECO:0000313" key="4">
    <source>
        <dbReference type="EMBL" id="GAA4959702.1"/>
    </source>
</evidence>
<keyword evidence="2" id="KW-0689">Ribosomal protein</keyword>
<sequence length="71" mass="8377">MCVFKHRFYLYLHLKIATLYMIKIKQIMGKGDKKTKRGKINRGTFGARRPRIKKKLLVENKISISNKAKVK</sequence>
<reference evidence="5" key="1">
    <citation type="journal article" date="2019" name="Int. J. Syst. Evol. Microbiol.">
        <title>The Global Catalogue of Microorganisms (GCM) 10K type strain sequencing project: providing services to taxonomists for standard genome sequencing and annotation.</title>
        <authorList>
            <consortium name="The Broad Institute Genomics Platform"/>
            <consortium name="The Broad Institute Genome Sequencing Center for Infectious Disease"/>
            <person name="Wu L."/>
            <person name="Ma J."/>
        </authorList>
    </citation>
    <scope>NUCLEOTIDE SEQUENCE [LARGE SCALE GENOMIC DNA]</scope>
    <source>
        <strain evidence="5">JCM 18287</strain>
    </source>
</reference>
<protein>
    <recommendedName>
        <fullName evidence="6">Ribosomal small subunit protein bTHX</fullName>
    </recommendedName>
</protein>
<dbReference type="InterPro" id="IPR030826">
    <property type="entry name" value="Ribosomal_bTHX/bTHXc/bTHXm"/>
</dbReference>
<comment type="caution">
    <text evidence="4">The sequence shown here is derived from an EMBL/GenBank/DDBJ whole genome shotgun (WGS) entry which is preliminary data.</text>
</comment>
<proteinExistence type="inferred from homology"/>
<gene>
    <name evidence="4" type="ORF">GCM10023315_04200</name>
</gene>
<evidence type="ECO:0000256" key="2">
    <source>
        <dbReference type="ARBA" id="ARBA00022980"/>
    </source>
</evidence>
<evidence type="ECO:0000256" key="1">
    <source>
        <dbReference type="ARBA" id="ARBA00010834"/>
    </source>
</evidence>
<comment type="similarity">
    <text evidence="1">Belongs to the bacterial ribosomal protein bTHX family.</text>
</comment>